<accession>A0A0V1FP00</accession>
<evidence type="ECO:0000313" key="1">
    <source>
        <dbReference type="EMBL" id="KRY87710.1"/>
    </source>
</evidence>
<organism evidence="1 2">
    <name type="scientific">Trichinella pseudospiralis</name>
    <name type="common">Parasitic roundworm</name>
    <dbReference type="NCBI Taxonomy" id="6337"/>
    <lineage>
        <taxon>Eukaryota</taxon>
        <taxon>Metazoa</taxon>
        <taxon>Ecdysozoa</taxon>
        <taxon>Nematoda</taxon>
        <taxon>Enoplea</taxon>
        <taxon>Dorylaimia</taxon>
        <taxon>Trichinellida</taxon>
        <taxon>Trichinellidae</taxon>
        <taxon>Trichinella</taxon>
    </lineage>
</organism>
<dbReference type="EMBL" id="JYDT01000051">
    <property type="protein sequence ID" value="KRY87710.1"/>
    <property type="molecule type" value="Genomic_DNA"/>
</dbReference>
<gene>
    <name evidence="1" type="ORF">T4D_2697</name>
</gene>
<evidence type="ECO:0000313" key="2">
    <source>
        <dbReference type="Proteomes" id="UP000054995"/>
    </source>
</evidence>
<comment type="caution">
    <text evidence="1">The sequence shown here is derived from an EMBL/GenBank/DDBJ whole genome shotgun (WGS) entry which is preliminary data.</text>
</comment>
<sequence>MKIVFLQKVTSVDQENVVSCCKRGRTFQQPLRDIGNSERPPEAALKEWASLYCNSRFDVDLWPRIDSQKCDTRRIANEQHFALTLMGVCVDCGLRCRVFNGLIVANAFCIACQAADGCRSSFAPGIFAGIRNKINTHPQADDDGNQNLADVKLRINLLESQLRLQYRDRGKHP</sequence>
<name>A0A0V1FP00_TRIPS</name>
<reference evidence="1 2" key="1">
    <citation type="submission" date="2015-01" db="EMBL/GenBank/DDBJ databases">
        <title>Evolution of Trichinella species and genotypes.</title>
        <authorList>
            <person name="Korhonen P.K."/>
            <person name="Edoardo P."/>
            <person name="Giuseppe L.R."/>
            <person name="Gasser R.B."/>
        </authorList>
    </citation>
    <scope>NUCLEOTIDE SEQUENCE [LARGE SCALE GENOMIC DNA]</scope>
    <source>
        <strain evidence="1">ISS470</strain>
    </source>
</reference>
<keyword evidence="2" id="KW-1185">Reference proteome</keyword>
<dbReference type="AlphaFoldDB" id="A0A0V1FP00"/>
<proteinExistence type="predicted"/>
<protein>
    <submittedName>
        <fullName evidence="1">Uncharacterized protein</fullName>
    </submittedName>
</protein>
<dbReference type="Proteomes" id="UP000054995">
    <property type="component" value="Unassembled WGS sequence"/>
</dbReference>